<evidence type="ECO:0000313" key="1">
    <source>
        <dbReference type="EMBL" id="EUJ52919.1"/>
    </source>
</evidence>
<evidence type="ECO:0000313" key="2">
    <source>
        <dbReference type="Proteomes" id="UP000019241"/>
    </source>
</evidence>
<gene>
    <name evidence="1" type="ORF">MCOL2_11617</name>
</gene>
<proteinExistence type="predicted"/>
<organism evidence="1 2">
    <name type="scientific">Listeria fleischmannii FSL S10-1203</name>
    <dbReference type="NCBI Taxonomy" id="1265822"/>
    <lineage>
        <taxon>Bacteria</taxon>
        <taxon>Bacillati</taxon>
        <taxon>Bacillota</taxon>
        <taxon>Bacilli</taxon>
        <taxon>Bacillales</taxon>
        <taxon>Listeriaceae</taxon>
        <taxon>Listeria</taxon>
    </lineage>
</organism>
<dbReference type="Proteomes" id="UP000019241">
    <property type="component" value="Unassembled WGS sequence"/>
</dbReference>
<dbReference type="EMBL" id="AODM01000040">
    <property type="protein sequence ID" value="EUJ52919.1"/>
    <property type="molecule type" value="Genomic_DNA"/>
</dbReference>
<protein>
    <submittedName>
        <fullName evidence="1">Uncharacterized protein</fullName>
    </submittedName>
</protein>
<dbReference type="AlphaFoldDB" id="W7DKY7"/>
<dbReference type="PATRIC" id="fig|1265822.4.peg.2355"/>
<comment type="caution">
    <text evidence="1">The sequence shown here is derived from an EMBL/GenBank/DDBJ whole genome shotgun (WGS) entry which is preliminary data.</text>
</comment>
<name>W7DKY7_9LIST</name>
<accession>W7DKY7</accession>
<sequence>MTNDRPNPDALLQEVRAGSSGKLKNLFWLCGRGRENFCYAK</sequence>
<reference evidence="1 2" key="1">
    <citation type="submission" date="2012-12" db="EMBL/GenBank/DDBJ databases">
        <title>Novel taxa of Listeriaceae from agricultural environments in the United States.</title>
        <authorList>
            <person name="den Bakker H.C."/>
            <person name="Allred A."/>
            <person name="Warchocki S."/>
            <person name="Wright E.M."/>
            <person name="Burrell A."/>
            <person name="Nightingale K.K."/>
            <person name="Kephart D."/>
            <person name="Wiedmann M."/>
        </authorList>
    </citation>
    <scope>NUCLEOTIDE SEQUENCE [LARGE SCALE GENOMIC DNA]</scope>
    <source>
        <strain evidence="1 2">FSL S10-1203</strain>
    </source>
</reference>